<keyword evidence="1" id="KW-0472">Membrane</keyword>
<gene>
    <name evidence="2" type="ORF">C5468_13590</name>
</gene>
<keyword evidence="1" id="KW-0812">Transmembrane</keyword>
<sequence length="324" mass="38300">MKQRLKNLLKKWFPTIHPLPAKRLARWEKEILAVPPDIKDAETIKHVEILDCLNDKECWVRNPQRRFRSINLIPVTLGIISSLILNINGFIEDRKNDEAGIHQWVNLVKEEYGDKFYLRDDLPDYMENARYIGNDKEIPLRKYLHYRYNYYRHSDSFLKIDIGFLLLYLLIIPPFVYCIFFLRRQAPLIIDRERQIFYTWYKGKAYAARYPQVGMAEKTNIFFLKVYGLDENNNLIGRGFIPNVSSYSFAFLSSGNDKALAVAFMVKFLLNGKEAVSKVDYKRREPLIWWSKDKKPVNLEAQILLILAELDRLGPPDKEENEEN</sequence>
<keyword evidence="1" id="KW-1133">Transmembrane helix</keyword>
<organism evidence="2 3">
    <name type="scientific">Photorhabdus luminescens subsp. mexicana</name>
    <dbReference type="NCBI Taxonomy" id="2100167"/>
    <lineage>
        <taxon>Bacteria</taxon>
        <taxon>Pseudomonadati</taxon>
        <taxon>Pseudomonadota</taxon>
        <taxon>Gammaproteobacteria</taxon>
        <taxon>Enterobacterales</taxon>
        <taxon>Morganellaceae</taxon>
        <taxon>Photorhabdus</taxon>
    </lineage>
</organism>
<evidence type="ECO:0000256" key="1">
    <source>
        <dbReference type="SAM" id="Phobius"/>
    </source>
</evidence>
<dbReference type="AlphaFoldDB" id="A0A4R4J652"/>
<dbReference type="Proteomes" id="UP000295550">
    <property type="component" value="Unassembled WGS sequence"/>
</dbReference>
<dbReference type="EMBL" id="PUJX01000013">
    <property type="protein sequence ID" value="TDB49090.1"/>
    <property type="molecule type" value="Genomic_DNA"/>
</dbReference>
<dbReference type="RefSeq" id="WP_132346113.1">
    <property type="nucleotide sequence ID" value="NZ_CAWOLF010000013.1"/>
</dbReference>
<name>A0A4R4J652_PHOLU</name>
<comment type="caution">
    <text evidence="2">The sequence shown here is derived from an EMBL/GenBank/DDBJ whole genome shotgun (WGS) entry which is preliminary data.</text>
</comment>
<reference evidence="2 3" key="1">
    <citation type="journal article" date="2019" name="Int. J. Syst. Evol. Microbiol.">
        <title>Photorhabdus khanii subsp. guanajuatensis subsp. nov., isolated from Heterorhabditis atacamensis, and Photorhabdus luminescens subsp. mexicana subsp. nov., isolated from Heterorhabditis mexicana entomopathogenic nematodes.</title>
        <authorList>
            <person name="Machado R.A.R."/>
            <person name="Bruno P."/>
            <person name="Arce C.C.M."/>
            <person name="Liechti N."/>
            <person name="Kohler A."/>
            <person name="Bernal J."/>
            <person name="Bruggmann R."/>
            <person name="Turlings T.C.J."/>
        </authorList>
    </citation>
    <scope>NUCLEOTIDE SEQUENCE [LARGE SCALE GENOMIC DNA]</scope>
    <source>
        <strain evidence="2 3">MEX47-22</strain>
    </source>
</reference>
<proteinExistence type="predicted"/>
<feature type="transmembrane region" description="Helical" evidence="1">
    <location>
        <begin position="70"/>
        <end position="91"/>
    </location>
</feature>
<feature type="transmembrane region" description="Helical" evidence="1">
    <location>
        <begin position="162"/>
        <end position="182"/>
    </location>
</feature>
<protein>
    <submittedName>
        <fullName evidence="2">Uncharacterized protein</fullName>
    </submittedName>
</protein>
<accession>A0A4R4J652</accession>
<evidence type="ECO:0000313" key="3">
    <source>
        <dbReference type="Proteomes" id="UP000295550"/>
    </source>
</evidence>
<evidence type="ECO:0000313" key="2">
    <source>
        <dbReference type="EMBL" id="TDB49090.1"/>
    </source>
</evidence>